<gene>
    <name evidence="2" type="ORF">CEY00_Acc23914</name>
</gene>
<comment type="caution">
    <text evidence="2">The sequence shown here is derived from an EMBL/GenBank/DDBJ whole genome shotgun (WGS) entry which is preliminary data.</text>
</comment>
<dbReference type="AlphaFoldDB" id="A0A2R6Q0F2"/>
<sequence length="206" mass="22609">MSSLRAFGSYYLRNVLASSRGSDVMTRAIHGSGFSRERAFSVIGDGRVHNGSTVKMEKPINKENHVGHAVPSFHKRFFPTWARWTLGAILSLLPFGKEKWEGFLRIEGQVENVAEAVENVAEVVEKVAGVAEKVSGKVADKLPEDCALKDVALLVESVSKEAAKDANFAINVIHKVEKLKQEVVEEVVEPVNEPDQKPLDEGSGEK</sequence>
<dbReference type="OrthoDB" id="783687at2759"/>
<feature type="compositionally biased region" description="Basic and acidic residues" evidence="1">
    <location>
        <begin position="194"/>
        <end position="206"/>
    </location>
</feature>
<dbReference type="InParanoid" id="A0A2R6Q0F2"/>
<proteinExistence type="predicted"/>
<keyword evidence="2" id="KW-0808">Transferase</keyword>
<accession>A0A2R6Q0F2</accession>
<dbReference type="Gramene" id="PSR99851">
    <property type="protein sequence ID" value="PSR99851"/>
    <property type="gene ID" value="CEY00_Acc23914"/>
</dbReference>
<keyword evidence="2" id="KW-0418">Kinase</keyword>
<dbReference type="STRING" id="1590841.A0A2R6Q0F2"/>
<dbReference type="PANTHER" id="PTHR33735:SF10">
    <property type="entry name" value="EXPRESSED PROTEIN"/>
    <property type="match status" value="1"/>
</dbReference>
<dbReference type="PANTHER" id="PTHR33735">
    <property type="entry name" value="EXPRESSED PROTEIN"/>
    <property type="match status" value="1"/>
</dbReference>
<protein>
    <submittedName>
        <fullName evidence="2">4-diphosphocytidyl-2-C-methyl-D-erythritol kinase</fullName>
    </submittedName>
</protein>
<reference evidence="2 3" key="1">
    <citation type="submission" date="2017-07" db="EMBL/GenBank/DDBJ databases">
        <title>An improved, manually edited Actinidia chinensis var. chinensis (kiwifruit) genome highlights the challenges associated with draft genomes and gene prediction in plants.</title>
        <authorList>
            <person name="Pilkington S."/>
            <person name="Crowhurst R."/>
            <person name="Hilario E."/>
            <person name="Nardozza S."/>
            <person name="Fraser L."/>
            <person name="Peng Y."/>
            <person name="Gunaseelan K."/>
            <person name="Simpson R."/>
            <person name="Tahir J."/>
            <person name="Deroles S."/>
            <person name="Templeton K."/>
            <person name="Luo Z."/>
            <person name="Davy M."/>
            <person name="Cheng C."/>
            <person name="Mcneilage M."/>
            <person name="Scaglione D."/>
            <person name="Liu Y."/>
            <person name="Zhang Q."/>
            <person name="Datson P."/>
            <person name="De Silva N."/>
            <person name="Gardiner S."/>
            <person name="Bassett H."/>
            <person name="Chagne D."/>
            <person name="Mccallum J."/>
            <person name="Dzierzon H."/>
            <person name="Deng C."/>
            <person name="Wang Y.-Y."/>
            <person name="Barron N."/>
            <person name="Manako K."/>
            <person name="Bowen J."/>
            <person name="Foster T."/>
            <person name="Erridge Z."/>
            <person name="Tiffin H."/>
            <person name="Waite C."/>
            <person name="Davies K."/>
            <person name="Grierson E."/>
            <person name="Laing W."/>
            <person name="Kirk R."/>
            <person name="Chen X."/>
            <person name="Wood M."/>
            <person name="Montefiori M."/>
            <person name="Brummell D."/>
            <person name="Schwinn K."/>
            <person name="Catanach A."/>
            <person name="Fullerton C."/>
            <person name="Li D."/>
            <person name="Meiyalaghan S."/>
            <person name="Nieuwenhuizen N."/>
            <person name="Read N."/>
            <person name="Prakash R."/>
            <person name="Hunter D."/>
            <person name="Zhang H."/>
            <person name="Mckenzie M."/>
            <person name="Knabel M."/>
            <person name="Harris A."/>
            <person name="Allan A."/>
            <person name="Chen A."/>
            <person name="Janssen B."/>
            <person name="Plunkett B."/>
            <person name="Dwamena C."/>
            <person name="Voogd C."/>
            <person name="Leif D."/>
            <person name="Lafferty D."/>
            <person name="Souleyre E."/>
            <person name="Varkonyi-Gasic E."/>
            <person name="Gambi F."/>
            <person name="Hanley J."/>
            <person name="Yao J.-L."/>
            <person name="Cheung J."/>
            <person name="David K."/>
            <person name="Warren B."/>
            <person name="Marsh K."/>
            <person name="Snowden K."/>
            <person name="Lin-Wang K."/>
            <person name="Brian L."/>
            <person name="Martinez-Sanchez M."/>
            <person name="Wang M."/>
            <person name="Ileperuma N."/>
            <person name="Macnee N."/>
            <person name="Campin R."/>
            <person name="Mcatee P."/>
            <person name="Drummond R."/>
            <person name="Espley R."/>
            <person name="Ireland H."/>
            <person name="Wu R."/>
            <person name="Atkinson R."/>
            <person name="Karunairetnam S."/>
            <person name="Bulley S."/>
            <person name="Chunkath S."/>
            <person name="Hanley Z."/>
            <person name="Storey R."/>
            <person name="Thrimawithana A."/>
            <person name="Thomson S."/>
            <person name="David C."/>
            <person name="Testolin R."/>
        </authorList>
    </citation>
    <scope>NUCLEOTIDE SEQUENCE [LARGE SCALE GENOMIC DNA]</scope>
    <source>
        <strain evidence="3">cv. Red5</strain>
        <tissue evidence="2">Young leaf</tissue>
    </source>
</reference>
<name>A0A2R6Q0F2_ACTCC</name>
<keyword evidence="3" id="KW-1185">Reference proteome</keyword>
<evidence type="ECO:0000313" key="3">
    <source>
        <dbReference type="Proteomes" id="UP000241394"/>
    </source>
</evidence>
<evidence type="ECO:0000256" key="1">
    <source>
        <dbReference type="SAM" id="MobiDB-lite"/>
    </source>
</evidence>
<reference evidence="3" key="2">
    <citation type="journal article" date="2018" name="BMC Genomics">
        <title>A manually annotated Actinidia chinensis var. chinensis (kiwifruit) genome highlights the challenges associated with draft genomes and gene prediction in plants.</title>
        <authorList>
            <person name="Pilkington S.M."/>
            <person name="Crowhurst R."/>
            <person name="Hilario E."/>
            <person name="Nardozza S."/>
            <person name="Fraser L."/>
            <person name="Peng Y."/>
            <person name="Gunaseelan K."/>
            <person name="Simpson R."/>
            <person name="Tahir J."/>
            <person name="Deroles S.C."/>
            <person name="Templeton K."/>
            <person name="Luo Z."/>
            <person name="Davy M."/>
            <person name="Cheng C."/>
            <person name="McNeilage M."/>
            <person name="Scaglione D."/>
            <person name="Liu Y."/>
            <person name="Zhang Q."/>
            <person name="Datson P."/>
            <person name="De Silva N."/>
            <person name="Gardiner S.E."/>
            <person name="Bassett H."/>
            <person name="Chagne D."/>
            <person name="McCallum J."/>
            <person name="Dzierzon H."/>
            <person name="Deng C."/>
            <person name="Wang Y.Y."/>
            <person name="Barron L."/>
            <person name="Manako K."/>
            <person name="Bowen J."/>
            <person name="Foster T.M."/>
            <person name="Erridge Z.A."/>
            <person name="Tiffin H."/>
            <person name="Waite C.N."/>
            <person name="Davies K.M."/>
            <person name="Grierson E.P."/>
            <person name="Laing W.A."/>
            <person name="Kirk R."/>
            <person name="Chen X."/>
            <person name="Wood M."/>
            <person name="Montefiori M."/>
            <person name="Brummell D.A."/>
            <person name="Schwinn K.E."/>
            <person name="Catanach A."/>
            <person name="Fullerton C."/>
            <person name="Li D."/>
            <person name="Meiyalaghan S."/>
            <person name="Nieuwenhuizen N."/>
            <person name="Read N."/>
            <person name="Prakash R."/>
            <person name="Hunter D."/>
            <person name="Zhang H."/>
            <person name="McKenzie M."/>
            <person name="Knabel M."/>
            <person name="Harris A."/>
            <person name="Allan A.C."/>
            <person name="Gleave A."/>
            <person name="Chen A."/>
            <person name="Janssen B.J."/>
            <person name="Plunkett B."/>
            <person name="Ampomah-Dwamena C."/>
            <person name="Voogd C."/>
            <person name="Leif D."/>
            <person name="Lafferty D."/>
            <person name="Souleyre E.J.F."/>
            <person name="Varkonyi-Gasic E."/>
            <person name="Gambi F."/>
            <person name="Hanley J."/>
            <person name="Yao J.L."/>
            <person name="Cheung J."/>
            <person name="David K.M."/>
            <person name="Warren B."/>
            <person name="Marsh K."/>
            <person name="Snowden K.C."/>
            <person name="Lin-Wang K."/>
            <person name="Brian L."/>
            <person name="Martinez-Sanchez M."/>
            <person name="Wang M."/>
            <person name="Ileperuma N."/>
            <person name="Macnee N."/>
            <person name="Campin R."/>
            <person name="McAtee P."/>
            <person name="Drummond R.S.M."/>
            <person name="Espley R.V."/>
            <person name="Ireland H.S."/>
            <person name="Wu R."/>
            <person name="Atkinson R.G."/>
            <person name="Karunairetnam S."/>
            <person name="Bulley S."/>
            <person name="Chunkath S."/>
            <person name="Hanley Z."/>
            <person name="Storey R."/>
            <person name="Thrimawithana A.H."/>
            <person name="Thomson S."/>
            <person name="David C."/>
            <person name="Testolin R."/>
            <person name="Huang H."/>
            <person name="Hellens R.P."/>
            <person name="Schaffer R.J."/>
        </authorList>
    </citation>
    <scope>NUCLEOTIDE SEQUENCE [LARGE SCALE GENOMIC DNA]</scope>
    <source>
        <strain evidence="3">cv. Red5</strain>
    </source>
</reference>
<dbReference type="EMBL" id="NKQK01000021">
    <property type="protein sequence ID" value="PSR99851.1"/>
    <property type="molecule type" value="Genomic_DNA"/>
</dbReference>
<dbReference type="OMA" id="TWINCAR"/>
<feature type="region of interest" description="Disordered" evidence="1">
    <location>
        <begin position="187"/>
        <end position="206"/>
    </location>
</feature>
<dbReference type="GO" id="GO:0016301">
    <property type="term" value="F:kinase activity"/>
    <property type="evidence" value="ECO:0007669"/>
    <property type="project" value="UniProtKB-KW"/>
</dbReference>
<evidence type="ECO:0000313" key="2">
    <source>
        <dbReference type="EMBL" id="PSR99851.1"/>
    </source>
</evidence>
<dbReference type="Proteomes" id="UP000241394">
    <property type="component" value="Chromosome LG21"/>
</dbReference>
<organism evidence="2 3">
    <name type="scientific">Actinidia chinensis var. chinensis</name>
    <name type="common">Chinese soft-hair kiwi</name>
    <dbReference type="NCBI Taxonomy" id="1590841"/>
    <lineage>
        <taxon>Eukaryota</taxon>
        <taxon>Viridiplantae</taxon>
        <taxon>Streptophyta</taxon>
        <taxon>Embryophyta</taxon>
        <taxon>Tracheophyta</taxon>
        <taxon>Spermatophyta</taxon>
        <taxon>Magnoliopsida</taxon>
        <taxon>eudicotyledons</taxon>
        <taxon>Gunneridae</taxon>
        <taxon>Pentapetalae</taxon>
        <taxon>asterids</taxon>
        <taxon>Ericales</taxon>
        <taxon>Actinidiaceae</taxon>
        <taxon>Actinidia</taxon>
    </lineage>
</organism>